<geneLocation type="plasmid" evidence="2">
    <name>pL15</name>
</geneLocation>
<dbReference type="CDD" id="cd11586">
    <property type="entry name" value="VbhA_like"/>
    <property type="match status" value="1"/>
</dbReference>
<organism evidence="2">
    <name type="scientific">Sulfobacillus thermotolerans</name>
    <dbReference type="NCBI Taxonomy" id="338644"/>
    <lineage>
        <taxon>Bacteria</taxon>
        <taxon>Bacillati</taxon>
        <taxon>Bacillota</taxon>
        <taxon>Clostridia</taxon>
        <taxon>Eubacteriales</taxon>
        <taxon>Clostridiales Family XVII. Incertae Sedis</taxon>
        <taxon>Sulfobacillus</taxon>
    </lineage>
</organism>
<dbReference type="InterPro" id="IPR041535">
    <property type="entry name" value="VbhA"/>
</dbReference>
<accession>G5CIY2</accession>
<sequence length="72" mass="8065">MAYSSTPVRIDVAERTKRQEAVDFARHSIGLEGLHLNAEAEALFARYVRGELDWRQFKAAALKVATEHGTAH</sequence>
<dbReference type="AlphaFoldDB" id="G5CIY2"/>
<proteinExistence type="predicted"/>
<reference evidence="2" key="1">
    <citation type="journal article" date="2011" name="Appl. Environ. Microbiol.">
        <title>Two Large, Related, Cryptic Plasmids from Geographically Distinct Isolates of Sulfobacillus thermotolerans.</title>
        <authorList>
            <person name="Deane S.M."/>
            <person name="Rawlings D.E."/>
        </authorList>
    </citation>
    <scope>NUCLEOTIDE SEQUENCE</scope>
    <source>
        <strain evidence="2">L15</strain>
        <plasmid evidence="2">pL15</plasmid>
    </source>
</reference>
<dbReference type="Gene3D" id="1.10.8.1050">
    <property type="entry name" value="Antitoxin VbhA-like"/>
    <property type="match status" value="1"/>
</dbReference>
<evidence type="ECO:0000259" key="1">
    <source>
        <dbReference type="Pfam" id="PF18495"/>
    </source>
</evidence>
<dbReference type="InterPro" id="IPR033788">
    <property type="entry name" value="VbhA-like"/>
</dbReference>
<evidence type="ECO:0000313" key="2">
    <source>
        <dbReference type="EMBL" id="AEP14259.1"/>
    </source>
</evidence>
<gene>
    <name evidence="2" type="primary">orfL11</name>
</gene>
<dbReference type="EMBL" id="JN119829">
    <property type="protein sequence ID" value="AEP14259.1"/>
    <property type="molecule type" value="Genomic_DNA"/>
</dbReference>
<name>G5CIY2_9FIRM</name>
<keyword evidence="2" id="KW-0614">Plasmid</keyword>
<dbReference type="InterPro" id="IPR043038">
    <property type="entry name" value="VbhA_sf"/>
</dbReference>
<feature type="domain" description="Antitoxin VbhA" evidence="1">
    <location>
        <begin position="18"/>
        <end position="62"/>
    </location>
</feature>
<protein>
    <submittedName>
        <fullName evidence="2">Plasmid-related protein</fullName>
    </submittedName>
</protein>
<dbReference type="Pfam" id="PF18495">
    <property type="entry name" value="VbhA"/>
    <property type="match status" value="1"/>
</dbReference>